<dbReference type="OrthoDB" id="44796at2759"/>
<keyword evidence="6" id="KW-1185">Reference proteome</keyword>
<dbReference type="InterPro" id="IPR002068">
    <property type="entry name" value="A-crystallin/Hsp20_dom"/>
</dbReference>
<sequence length="158" mass="17972">MALSRFNRNAFDPFYGFREMLAPSPFMTRDPFFDDCWMPVIRSQFDRDFNDMVLRHSSPGYEINENDKKYEISMDLPGVKASEMTAQLEQDGRVLHVHGGRKVEKDGKTMETRFEKRFTIGSNVDTSRLSAKLSNGVLTVSAPKTKPAEPTKIAITEG</sequence>
<gene>
    <name evidence="5" type="ORF">SEMRO_1046_G235040.1</name>
</gene>
<dbReference type="EMBL" id="CAICTM010001044">
    <property type="protein sequence ID" value="CAB9519778.1"/>
    <property type="molecule type" value="Genomic_DNA"/>
</dbReference>
<dbReference type="PROSITE" id="PS01031">
    <property type="entry name" value="SHSP"/>
    <property type="match status" value="1"/>
</dbReference>
<dbReference type="PANTHER" id="PTHR11527">
    <property type="entry name" value="HEAT-SHOCK PROTEIN 20 FAMILY MEMBER"/>
    <property type="match status" value="1"/>
</dbReference>
<organism evidence="5 6">
    <name type="scientific">Seminavis robusta</name>
    <dbReference type="NCBI Taxonomy" id="568900"/>
    <lineage>
        <taxon>Eukaryota</taxon>
        <taxon>Sar</taxon>
        <taxon>Stramenopiles</taxon>
        <taxon>Ochrophyta</taxon>
        <taxon>Bacillariophyta</taxon>
        <taxon>Bacillariophyceae</taxon>
        <taxon>Bacillariophycidae</taxon>
        <taxon>Naviculales</taxon>
        <taxon>Naviculaceae</taxon>
        <taxon>Seminavis</taxon>
    </lineage>
</organism>
<name>A0A9N8HR54_9STRA</name>
<dbReference type="AlphaFoldDB" id="A0A9N8HR54"/>
<reference evidence="5" key="1">
    <citation type="submission" date="2020-06" db="EMBL/GenBank/DDBJ databases">
        <authorList>
            <consortium name="Plant Systems Biology data submission"/>
        </authorList>
    </citation>
    <scope>NUCLEOTIDE SEQUENCE</scope>
    <source>
        <strain evidence="5">D6</strain>
    </source>
</reference>
<dbReference type="InterPro" id="IPR031107">
    <property type="entry name" value="Small_HSP"/>
</dbReference>
<proteinExistence type="inferred from homology"/>
<feature type="domain" description="SHSP" evidence="4">
    <location>
        <begin position="52"/>
        <end position="158"/>
    </location>
</feature>
<evidence type="ECO:0000256" key="2">
    <source>
        <dbReference type="PROSITE-ProRule" id="PRU00285"/>
    </source>
</evidence>
<evidence type="ECO:0000313" key="5">
    <source>
        <dbReference type="EMBL" id="CAB9519778.1"/>
    </source>
</evidence>
<dbReference type="CDD" id="cd06464">
    <property type="entry name" value="ACD_sHsps-like"/>
    <property type="match status" value="1"/>
</dbReference>
<protein>
    <submittedName>
        <fullName evidence="5">17.5 kDa class I heat shock protein</fullName>
    </submittedName>
</protein>
<keyword evidence="1 5" id="KW-0346">Stress response</keyword>
<evidence type="ECO:0000313" key="6">
    <source>
        <dbReference type="Proteomes" id="UP001153069"/>
    </source>
</evidence>
<comment type="similarity">
    <text evidence="2 3">Belongs to the small heat shock protein (HSP20) family.</text>
</comment>
<comment type="caution">
    <text evidence="5">The sequence shown here is derived from an EMBL/GenBank/DDBJ whole genome shotgun (WGS) entry which is preliminary data.</text>
</comment>
<evidence type="ECO:0000259" key="4">
    <source>
        <dbReference type="PROSITE" id="PS01031"/>
    </source>
</evidence>
<evidence type="ECO:0000256" key="3">
    <source>
        <dbReference type="RuleBase" id="RU003616"/>
    </source>
</evidence>
<dbReference type="Proteomes" id="UP001153069">
    <property type="component" value="Unassembled WGS sequence"/>
</dbReference>
<accession>A0A9N8HR54</accession>
<evidence type="ECO:0000256" key="1">
    <source>
        <dbReference type="ARBA" id="ARBA00023016"/>
    </source>
</evidence>
<dbReference type="InterPro" id="IPR008978">
    <property type="entry name" value="HSP20-like_chaperone"/>
</dbReference>
<dbReference type="SUPFAM" id="SSF49764">
    <property type="entry name" value="HSP20-like chaperones"/>
    <property type="match status" value="1"/>
</dbReference>
<dbReference type="Gene3D" id="2.60.40.790">
    <property type="match status" value="1"/>
</dbReference>
<dbReference type="Pfam" id="PF00011">
    <property type="entry name" value="HSP20"/>
    <property type="match status" value="1"/>
</dbReference>